<sequence>MAIIANLNLDVQPHQVGMYSPIPDGTELDHIHDAIKRYTRNRDTCLRLAEISRNDAQSALDTAERWESQARDESELLHKAFTRKWAIEGAQA</sequence>
<protein>
    <submittedName>
        <fullName evidence="1">Uncharacterized protein</fullName>
    </submittedName>
</protein>
<comment type="caution">
    <text evidence="1">The sequence shown here is derived from an EMBL/GenBank/DDBJ whole genome shotgun (WGS) entry which is preliminary data.</text>
</comment>
<dbReference type="Proteomes" id="UP000192491">
    <property type="component" value="Unassembled WGS sequence"/>
</dbReference>
<name>A0A1Y1QE67_9GAMM</name>
<proteinExistence type="predicted"/>
<reference evidence="1 2" key="1">
    <citation type="submission" date="2017-01" db="EMBL/GenBank/DDBJ databases">
        <title>Novel large sulfur bacteria in the metagenomes of groundwater-fed chemosynthetic microbial mats in the Lake Huron basin.</title>
        <authorList>
            <person name="Sharrar A.M."/>
            <person name="Flood B.E."/>
            <person name="Bailey J.V."/>
            <person name="Jones D.S."/>
            <person name="Biddanda B."/>
            <person name="Ruberg S.A."/>
            <person name="Marcus D.N."/>
            <person name="Dick G.J."/>
        </authorList>
    </citation>
    <scope>NUCLEOTIDE SEQUENCE [LARGE SCALE GENOMIC DNA]</scope>
    <source>
        <strain evidence="1">A8</strain>
    </source>
</reference>
<dbReference type="EMBL" id="MTEJ01000397">
    <property type="protein sequence ID" value="OQX03567.1"/>
    <property type="molecule type" value="Genomic_DNA"/>
</dbReference>
<dbReference type="AlphaFoldDB" id="A0A1Y1QE67"/>
<gene>
    <name evidence="1" type="ORF">BWK73_39135</name>
</gene>
<organism evidence="1 2">
    <name type="scientific">Thiothrix lacustris</name>
    <dbReference type="NCBI Taxonomy" id="525917"/>
    <lineage>
        <taxon>Bacteria</taxon>
        <taxon>Pseudomonadati</taxon>
        <taxon>Pseudomonadota</taxon>
        <taxon>Gammaproteobacteria</taxon>
        <taxon>Thiotrichales</taxon>
        <taxon>Thiotrichaceae</taxon>
        <taxon>Thiothrix</taxon>
    </lineage>
</organism>
<evidence type="ECO:0000313" key="1">
    <source>
        <dbReference type="EMBL" id="OQX03567.1"/>
    </source>
</evidence>
<accession>A0A1Y1QE67</accession>
<evidence type="ECO:0000313" key="2">
    <source>
        <dbReference type="Proteomes" id="UP000192491"/>
    </source>
</evidence>